<dbReference type="PROSITE" id="PS50995">
    <property type="entry name" value="HTH_MARR_2"/>
    <property type="match status" value="1"/>
</dbReference>
<evidence type="ECO:0000259" key="4">
    <source>
        <dbReference type="PROSITE" id="PS50943"/>
    </source>
</evidence>
<dbReference type="Proteomes" id="UP000184251">
    <property type="component" value="Unassembled WGS sequence"/>
</dbReference>
<dbReference type="STRING" id="1120975.SAMN02746064_01621"/>
<dbReference type="InterPro" id="IPR000835">
    <property type="entry name" value="HTH_MarR-typ"/>
</dbReference>
<keyword evidence="7" id="KW-1185">Reference proteome</keyword>
<dbReference type="InterPro" id="IPR036388">
    <property type="entry name" value="WH-like_DNA-bd_sf"/>
</dbReference>
<dbReference type="OrthoDB" id="6400170at2"/>
<dbReference type="AlphaFoldDB" id="A0A1M4XXS0"/>
<evidence type="ECO:0000256" key="2">
    <source>
        <dbReference type="ARBA" id="ARBA00023125"/>
    </source>
</evidence>
<evidence type="ECO:0000259" key="5">
    <source>
        <dbReference type="PROSITE" id="PS50995"/>
    </source>
</evidence>
<dbReference type="CDD" id="cd00093">
    <property type="entry name" value="HTH_XRE"/>
    <property type="match status" value="1"/>
</dbReference>
<evidence type="ECO:0000313" key="6">
    <source>
        <dbReference type="EMBL" id="SHE98228.1"/>
    </source>
</evidence>
<dbReference type="Pfam" id="PF01047">
    <property type="entry name" value="MarR"/>
    <property type="match status" value="1"/>
</dbReference>
<feature type="domain" description="HTH cro/C1-type" evidence="4">
    <location>
        <begin position="50"/>
        <end position="69"/>
    </location>
</feature>
<dbReference type="PANTHER" id="PTHR42756:SF1">
    <property type="entry name" value="TRANSCRIPTIONAL REPRESSOR OF EMRAB OPERON"/>
    <property type="match status" value="1"/>
</dbReference>
<dbReference type="PRINTS" id="PR00598">
    <property type="entry name" value="HTHMARR"/>
</dbReference>
<gene>
    <name evidence="6" type="ORF">SAMN02746064_01621</name>
</gene>
<evidence type="ECO:0000313" key="7">
    <source>
        <dbReference type="Proteomes" id="UP000184251"/>
    </source>
</evidence>
<protein>
    <submittedName>
        <fullName evidence="6">DNA-binding transcriptional regulator, MarR family</fullName>
    </submittedName>
</protein>
<accession>A0A1M4XXS0</accession>
<dbReference type="GO" id="GO:0003700">
    <property type="term" value="F:DNA-binding transcription factor activity"/>
    <property type="evidence" value="ECO:0007669"/>
    <property type="project" value="InterPro"/>
</dbReference>
<organism evidence="6 7">
    <name type="scientific">Alkalibacter saccharofermentans DSM 14828</name>
    <dbReference type="NCBI Taxonomy" id="1120975"/>
    <lineage>
        <taxon>Bacteria</taxon>
        <taxon>Bacillati</taxon>
        <taxon>Bacillota</taxon>
        <taxon>Clostridia</taxon>
        <taxon>Eubacteriales</taxon>
        <taxon>Eubacteriaceae</taxon>
        <taxon>Alkalibacter</taxon>
    </lineage>
</organism>
<evidence type="ECO:0000256" key="3">
    <source>
        <dbReference type="ARBA" id="ARBA00023163"/>
    </source>
</evidence>
<name>A0A1M4XXS0_9FIRM</name>
<keyword evidence="2 6" id="KW-0238">DNA-binding</keyword>
<dbReference type="InterPro" id="IPR036390">
    <property type="entry name" value="WH_DNA-bd_sf"/>
</dbReference>
<dbReference type="PROSITE" id="PS50943">
    <property type="entry name" value="HTH_CROC1"/>
    <property type="match status" value="1"/>
</dbReference>
<dbReference type="PANTHER" id="PTHR42756">
    <property type="entry name" value="TRANSCRIPTIONAL REGULATOR, MARR"/>
    <property type="match status" value="1"/>
</dbReference>
<dbReference type="InterPro" id="IPR001387">
    <property type="entry name" value="Cro/C1-type_HTH"/>
</dbReference>
<dbReference type="EMBL" id="FQTU01000011">
    <property type="protein sequence ID" value="SHE98228.1"/>
    <property type="molecule type" value="Genomic_DNA"/>
</dbReference>
<keyword evidence="3" id="KW-0804">Transcription</keyword>
<dbReference type="Gene3D" id="1.10.10.10">
    <property type="entry name" value="Winged helix-like DNA-binding domain superfamily/Winged helix DNA-binding domain"/>
    <property type="match status" value="1"/>
</dbReference>
<dbReference type="RefSeq" id="WP_073270902.1">
    <property type="nucleotide sequence ID" value="NZ_FQTU01000011.1"/>
</dbReference>
<reference evidence="6 7" key="1">
    <citation type="submission" date="2016-11" db="EMBL/GenBank/DDBJ databases">
        <authorList>
            <person name="Jaros S."/>
            <person name="Januszkiewicz K."/>
            <person name="Wedrychowicz H."/>
        </authorList>
    </citation>
    <scope>NUCLEOTIDE SEQUENCE [LARGE SCALE GENOMIC DNA]</scope>
    <source>
        <strain evidence="6 7">DSM 14828</strain>
    </source>
</reference>
<sequence length="152" mass="17932">MYENDVDEKTQSAYMEFSQLLRYHYKRLHVLLEEINIYPGQPPLLFILDKEKGLSQKELAERINVKASTMTTMIRCMENNDIVTKVQDENDKRVTRVSLTENGMKTVEEAKKIMRRMGREAFKGFEDEEKEVLKGLLSRMKANYMEIDLKDD</sequence>
<evidence type="ECO:0000256" key="1">
    <source>
        <dbReference type="ARBA" id="ARBA00023015"/>
    </source>
</evidence>
<dbReference type="GO" id="GO:0003677">
    <property type="term" value="F:DNA binding"/>
    <property type="evidence" value="ECO:0007669"/>
    <property type="project" value="UniProtKB-KW"/>
</dbReference>
<feature type="domain" description="HTH marR-type" evidence="5">
    <location>
        <begin position="7"/>
        <end position="142"/>
    </location>
</feature>
<keyword evidence="1" id="KW-0805">Transcription regulation</keyword>
<proteinExistence type="predicted"/>
<dbReference type="SMART" id="SM00347">
    <property type="entry name" value="HTH_MARR"/>
    <property type="match status" value="1"/>
</dbReference>
<dbReference type="SUPFAM" id="SSF46785">
    <property type="entry name" value="Winged helix' DNA-binding domain"/>
    <property type="match status" value="1"/>
</dbReference>